<comment type="caution">
    <text evidence="2">The sequence shown here is derived from an EMBL/GenBank/DDBJ whole genome shotgun (WGS) entry which is preliminary data.</text>
</comment>
<protein>
    <submittedName>
        <fullName evidence="2">Uncharacterized protein</fullName>
    </submittedName>
</protein>
<reference evidence="2" key="2">
    <citation type="submission" date="2020-11" db="EMBL/GenBank/DDBJ databases">
        <authorList>
            <person name="McCartney M.A."/>
            <person name="Auch B."/>
            <person name="Kono T."/>
            <person name="Mallez S."/>
            <person name="Becker A."/>
            <person name="Gohl D.M."/>
            <person name="Silverstein K.A.T."/>
            <person name="Koren S."/>
            <person name="Bechman K.B."/>
            <person name="Herman A."/>
            <person name="Abrahante J.E."/>
            <person name="Garbe J."/>
        </authorList>
    </citation>
    <scope>NUCLEOTIDE SEQUENCE</scope>
    <source>
        <strain evidence="2">Duluth1</strain>
        <tissue evidence="2">Whole animal</tissue>
    </source>
</reference>
<feature type="region of interest" description="Disordered" evidence="1">
    <location>
        <begin position="93"/>
        <end position="114"/>
    </location>
</feature>
<evidence type="ECO:0000313" key="2">
    <source>
        <dbReference type="EMBL" id="KAH3692804.1"/>
    </source>
</evidence>
<proteinExistence type="predicted"/>
<sequence>MMISGTPVSKPVILDSSESKTSARSYTICVNLQKNEVNAVIRDNSSVLVDPMTVSFDKGAVSGGEVVIEVDRQAVLVDKRSSEVDRQAVLVDKRSSEVDREDEEVNKRAMSCRK</sequence>
<dbReference type="AlphaFoldDB" id="A0A9D3Y320"/>
<name>A0A9D3Y320_DREPO</name>
<dbReference type="Proteomes" id="UP000828390">
    <property type="component" value="Unassembled WGS sequence"/>
</dbReference>
<evidence type="ECO:0000256" key="1">
    <source>
        <dbReference type="SAM" id="MobiDB-lite"/>
    </source>
</evidence>
<gene>
    <name evidence="2" type="ORF">DPMN_194556</name>
</gene>
<reference evidence="2" key="1">
    <citation type="journal article" date="2019" name="bioRxiv">
        <title>The Genome of the Zebra Mussel, Dreissena polymorpha: A Resource for Invasive Species Research.</title>
        <authorList>
            <person name="McCartney M.A."/>
            <person name="Auch B."/>
            <person name="Kono T."/>
            <person name="Mallez S."/>
            <person name="Zhang Y."/>
            <person name="Obille A."/>
            <person name="Becker A."/>
            <person name="Abrahante J.E."/>
            <person name="Garbe J."/>
            <person name="Badalamenti J.P."/>
            <person name="Herman A."/>
            <person name="Mangelson H."/>
            <person name="Liachko I."/>
            <person name="Sullivan S."/>
            <person name="Sone E.D."/>
            <person name="Koren S."/>
            <person name="Silverstein K.A.T."/>
            <person name="Beckman K.B."/>
            <person name="Gohl D.M."/>
        </authorList>
    </citation>
    <scope>NUCLEOTIDE SEQUENCE</scope>
    <source>
        <strain evidence="2">Duluth1</strain>
        <tissue evidence="2">Whole animal</tissue>
    </source>
</reference>
<accession>A0A9D3Y320</accession>
<evidence type="ECO:0000313" key="3">
    <source>
        <dbReference type="Proteomes" id="UP000828390"/>
    </source>
</evidence>
<feature type="region of interest" description="Disordered" evidence="1">
    <location>
        <begin position="1"/>
        <end position="22"/>
    </location>
</feature>
<dbReference type="EMBL" id="JAIWYP010000019">
    <property type="protein sequence ID" value="KAH3692804.1"/>
    <property type="molecule type" value="Genomic_DNA"/>
</dbReference>
<keyword evidence="3" id="KW-1185">Reference proteome</keyword>
<organism evidence="2 3">
    <name type="scientific">Dreissena polymorpha</name>
    <name type="common">Zebra mussel</name>
    <name type="synonym">Mytilus polymorpha</name>
    <dbReference type="NCBI Taxonomy" id="45954"/>
    <lineage>
        <taxon>Eukaryota</taxon>
        <taxon>Metazoa</taxon>
        <taxon>Spiralia</taxon>
        <taxon>Lophotrochozoa</taxon>
        <taxon>Mollusca</taxon>
        <taxon>Bivalvia</taxon>
        <taxon>Autobranchia</taxon>
        <taxon>Heteroconchia</taxon>
        <taxon>Euheterodonta</taxon>
        <taxon>Imparidentia</taxon>
        <taxon>Neoheterodontei</taxon>
        <taxon>Myida</taxon>
        <taxon>Dreissenoidea</taxon>
        <taxon>Dreissenidae</taxon>
        <taxon>Dreissena</taxon>
    </lineage>
</organism>